<keyword evidence="1" id="KW-0472">Membrane</keyword>
<dbReference type="InterPro" id="IPR007896">
    <property type="entry name" value="BTP_bacteria"/>
</dbReference>
<feature type="transmembrane region" description="Helical" evidence="1">
    <location>
        <begin position="112"/>
        <end position="131"/>
    </location>
</feature>
<comment type="caution">
    <text evidence="3">The sequence shown here is derived from an EMBL/GenBank/DDBJ whole genome shotgun (WGS) entry which is preliminary data.</text>
</comment>
<dbReference type="Pfam" id="PF05232">
    <property type="entry name" value="BTP"/>
    <property type="match status" value="2"/>
</dbReference>
<name>A0AA37S0G8_9GAMM</name>
<evidence type="ECO:0000313" key="4">
    <source>
        <dbReference type="Proteomes" id="UP001161422"/>
    </source>
</evidence>
<dbReference type="EMBL" id="BSNC01000019">
    <property type="protein sequence ID" value="GLP98132.1"/>
    <property type="molecule type" value="Genomic_DNA"/>
</dbReference>
<dbReference type="NCBIfam" id="NF033664">
    <property type="entry name" value="PACE_transport"/>
    <property type="match status" value="1"/>
</dbReference>
<keyword evidence="1" id="KW-1133">Transmembrane helix</keyword>
<feature type="domain" description="Chlorhexidine efflux transporter" evidence="2">
    <location>
        <begin position="83"/>
        <end position="142"/>
    </location>
</feature>
<keyword evidence="4" id="KW-1185">Reference proteome</keyword>
<keyword evidence="1" id="KW-0812">Transmembrane</keyword>
<organism evidence="3 4">
    <name type="scientific">Paraferrimonas sedimenticola</name>
    <dbReference type="NCBI Taxonomy" id="375674"/>
    <lineage>
        <taxon>Bacteria</taxon>
        <taxon>Pseudomonadati</taxon>
        <taxon>Pseudomonadota</taxon>
        <taxon>Gammaproteobacteria</taxon>
        <taxon>Alteromonadales</taxon>
        <taxon>Ferrimonadaceae</taxon>
        <taxon>Paraferrimonas</taxon>
    </lineage>
</organism>
<dbReference type="Proteomes" id="UP001161422">
    <property type="component" value="Unassembled WGS sequence"/>
</dbReference>
<dbReference type="InterPro" id="IPR058208">
    <property type="entry name" value="PACE"/>
</dbReference>
<sequence length="156" mass="17086">MSQPAKVITRSPADRVRHSVLFEIGMLLCAVPIGMLVFSASASTIGATAIVLSLIAMVWNYVFNLLFDKGMVALYSHTNKTGAIRIVHAVLFELGLLLVTVPVIAWALQVSLWYAFIADIGFVLFALVYAYSFNLGYDKLFPIPNVQPQAQPQEPA</sequence>
<reference evidence="3" key="2">
    <citation type="submission" date="2023-01" db="EMBL/GenBank/DDBJ databases">
        <title>Draft genome sequence of Paraferrimonas sedimenticola strain NBRC 101628.</title>
        <authorList>
            <person name="Sun Q."/>
            <person name="Mori K."/>
        </authorList>
    </citation>
    <scope>NUCLEOTIDE SEQUENCE</scope>
    <source>
        <strain evidence="3">NBRC 101628</strain>
    </source>
</reference>
<proteinExistence type="predicted"/>
<dbReference type="RefSeq" id="WP_095504461.1">
    <property type="nucleotide sequence ID" value="NZ_BSNC01000019.1"/>
</dbReference>
<dbReference type="AlphaFoldDB" id="A0AA37S0G8"/>
<feature type="domain" description="Chlorhexidine efflux transporter" evidence="2">
    <location>
        <begin position="10"/>
        <end position="70"/>
    </location>
</feature>
<protein>
    <submittedName>
        <fullName evidence="3">Membrane protein</fullName>
    </submittedName>
</protein>
<feature type="transmembrane region" description="Helical" evidence="1">
    <location>
        <begin position="86"/>
        <end position="106"/>
    </location>
</feature>
<evidence type="ECO:0000259" key="2">
    <source>
        <dbReference type="Pfam" id="PF05232"/>
    </source>
</evidence>
<evidence type="ECO:0000256" key="1">
    <source>
        <dbReference type="SAM" id="Phobius"/>
    </source>
</evidence>
<accession>A0AA37S0G8</accession>
<feature type="transmembrane region" description="Helical" evidence="1">
    <location>
        <begin position="45"/>
        <end position="66"/>
    </location>
</feature>
<reference evidence="3" key="1">
    <citation type="journal article" date="2014" name="Int. J. Syst. Evol. Microbiol.">
        <title>Complete genome sequence of Corynebacterium casei LMG S-19264T (=DSM 44701T), isolated from a smear-ripened cheese.</title>
        <authorList>
            <consortium name="US DOE Joint Genome Institute (JGI-PGF)"/>
            <person name="Walter F."/>
            <person name="Albersmeier A."/>
            <person name="Kalinowski J."/>
            <person name="Ruckert C."/>
        </authorList>
    </citation>
    <scope>NUCLEOTIDE SEQUENCE</scope>
    <source>
        <strain evidence="3">NBRC 101628</strain>
    </source>
</reference>
<gene>
    <name evidence="3" type="ORF">GCM10007895_34390</name>
</gene>
<evidence type="ECO:0000313" key="3">
    <source>
        <dbReference type="EMBL" id="GLP98132.1"/>
    </source>
</evidence>
<feature type="transmembrane region" description="Helical" evidence="1">
    <location>
        <begin position="20"/>
        <end position="39"/>
    </location>
</feature>